<dbReference type="Proteomes" id="UP000095662">
    <property type="component" value="Unassembled WGS sequence"/>
</dbReference>
<dbReference type="OrthoDB" id="1779945at2"/>
<accession>A0A174Z8A0</accession>
<proteinExistence type="predicted"/>
<reference evidence="1 2" key="1">
    <citation type="submission" date="2015-09" db="EMBL/GenBank/DDBJ databases">
        <authorList>
            <consortium name="Pathogen Informatics"/>
        </authorList>
    </citation>
    <scope>NUCLEOTIDE SEQUENCE [LARGE SCALE GENOMIC DNA]</scope>
    <source>
        <strain evidence="1 2">2789STDY5834928</strain>
    </source>
</reference>
<gene>
    <name evidence="1" type="ORF">ERS852540_00010</name>
</gene>
<organism evidence="1 2">
    <name type="scientific">[Eubacterium] siraeum</name>
    <dbReference type="NCBI Taxonomy" id="39492"/>
    <lineage>
        <taxon>Bacteria</taxon>
        <taxon>Bacillati</taxon>
        <taxon>Bacillota</taxon>
        <taxon>Clostridia</taxon>
        <taxon>Eubacteriales</taxon>
        <taxon>Oscillospiraceae</taxon>
        <taxon>Oscillospiraceae incertae sedis</taxon>
    </lineage>
</organism>
<evidence type="ECO:0000313" key="1">
    <source>
        <dbReference type="EMBL" id="CUQ80528.1"/>
    </source>
</evidence>
<evidence type="ECO:0000313" key="2">
    <source>
        <dbReference type="Proteomes" id="UP000095662"/>
    </source>
</evidence>
<dbReference type="AlphaFoldDB" id="A0A174Z8A0"/>
<dbReference type="EMBL" id="CZBY01000001">
    <property type="protein sequence ID" value="CUQ80528.1"/>
    <property type="molecule type" value="Genomic_DNA"/>
</dbReference>
<name>A0A174Z8A0_9FIRM</name>
<sequence length="74" mass="8080">MVAVKANKQYTITEAEKKSYLAQGYDIIGDNGAVEHSPQATVPYAEYEKAQAEIAKLHDELAQVRAAKTKKGEA</sequence>
<dbReference type="STRING" id="39492.ERS852540_00010"/>
<protein>
    <submittedName>
        <fullName evidence="1">Uncharacterized protein</fullName>
    </submittedName>
</protein>